<dbReference type="FunFam" id="1.10.340.70:FF:000001">
    <property type="entry name" value="Retrovirus-related Pol polyprotein from transposon gypsy-like Protein"/>
    <property type="match status" value="1"/>
</dbReference>
<dbReference type="InterPro" id="IPR012337">
    <property type="entry name" value="RNaseH-like_sf"/>
</dbReference>
<organism evidence="3 4">
    <name type="scientific">Leptobrachium leishanense</name>
    <name type="common">Leishan spiny toad</name>
    <dbReference type="NCBI Taxonomy" id="445787"/>
    <lineage>
        <taxon>Eukaryota</taxon>
        <taxon>Metazoa</taxon>
        <taxon>Chordata</taxon>
        <taxon>Craniata</taxon>
        <taxon>Vertebrata</taxon>
        <taxon>Euteleostomi</taxon>
        <taxon>Amphibia</taxon>
        <taxon>Batrachia</taxon>
        <taxon>Anura</taxon>
        <taxon>Pelobatoidea</taxon>
        <taxon>Megophryidae</taxon>
        <taxon>Leptobrachium</taxon>
    </lineage>
</organism>
<dbReference type="Pfam" id="PF00665">
    <property type="entry name" value="rve"/>
    <property type="match status" value="1"/>
</dbReference>
<dbReference type="InterPro" id="IPR043502">
    <property type="entry name" value="DNA/RNA_pol_sf"/>
</dbReference>
<keyword evidence="4" id="KW-1185">Reference proteome</keyword>
<dbReference type="PROSITE" id="PS50994">
    <property type="entry name" value="INTEGRASE"/>
    <property type="match status" value="1"/>
</dbReference>
<dbReference type="FunFam" id="3.30.420.10:FF:000032">
    <property type="entry name" value="Retrovirus-related Pol polyprotein from transposon 297-like Protein"/>
    <property type="match status" value="1"/>
</dbReference>
<dbReference type="GeneTree" id="ENSGT01040000240511"/>
<dbReference type="Proteomes" id="UP000694569">
    <property type="component" value="Unplaced"/>
</dbReference>
<dbReference type="Gene3D" id="1.10.340.70">
    <property type="match status" value="1"/>
</dbReference>
<proteinExistence type="predicted"/>
<dbReference type="Gene3D" id="3.10.20.370">
    <property type="match status" value="1"/>
</dbReference>
<dbReference type="AlphaFoldDB" id="A0A8C5MVN5"/>
<feature type="domain" description="Integrase catalytic" evidence="2">
    <location>
        <begin position="290"/>
        <end position="449"/>
    </location>
</feature>
<evidence type="ECO:0000256" key="1">
    <source>
        <dbReference type="ARBA" id="ARBA00039658"/>
    </source>
</evidence>
<dbReference type="InterPro" id="IPR050951">
    <property type="entry name" value="Retrovirus_Pol_polyprotein"/>
</dbReference>
<dbReference type="SUPFAM" id="SSF56672">
    <property type="entry name" value="DNA/RNA polymerases"/>
    <property type="match status" value="1"/>
</dbReference>
<dbReference type="GO" id="GO:0015074">
    <property type="term" value="P:DNA integration"/>
    <property type="evidence" value="ECO:0007669"/>
    <property type="project" value="InterPro"/>
</dbReference>
<dbReference type="Ensembl" id="ENSLLET00000021172.1">
    <property type="protein sequence ID" value="ENSLLEP00000020370.1"/>
    <property type="gene ID" value="ENSLLEG00000012914.1"/>
</dbReference>
<dbReference type="OrthoDB" id="1430630at2759"/>
<reference evidence="3" key="2">
    <citation type="submission" date="2025-09" db="UniProtKB">
        <authorList>
            <consortium name="Ensembl"/>
        </authorList>
    </citation>
    <scope>IDENTIFICATION</scope>
</reference>
<dbReference type="Gene3D" id="3.30.420.10">
    <property type="entry name" value="Ribonuclease H-like superfamily/Ribonuclease H"/>
    <property type="match status" value="1"/>
</dbReference>
<evidence type="ECO:0000313" key="3">
    <source>
        <dbReference type="Ensembl" id="ENSLLEP00000020370.1"/>
    </source>
</evidence>
<evidence type="ECO:0000313" key="4">
    <source>
        <dbReference type="Proteomes" id="UP000694569"/>
    </source>
</evidence>
<dbReference type="GO" id="GO:0003676">
    <property type="term" value="F:nucleic acid binding"/>
    <property type="evidence" value="ECO:0007669"/>
    <property type="project" value="InterPro"/>
</dbReference>
<accession>A0A8C5MVN5</accession>
<dbReference type="PANTHER" id="PTHR37984:SF15">
    <property type="entry name" value="INTEGRASE CATALYTIC DOMAIN-CONTAINING PROTEIN"/>
    <property type="match status" value="1"/>
</dbReference>
<dbReference type="InterPro" id="IPR041577">
    <property type="entry name" value="RT_RNaseH_2"/>
</dbReference>
<dbReference type="CDD" id="cd09274">
    <property type="entry name" value="RNase_HI_RT_Ty3"/>
    <property type="match status" value="1"/>
</dbReference>
<dbReference type="InterPro" id="IPR001584">
    <property type="entry name" value="Integrase_cat-core"/>
</dbReference>
<sequence length="519" mass="58194">MTKKGVVNQKWTPQASQAFEALKQAFTTAPVLRHPDPALPFQVEVDASELGLGAVLSQREAPDKPLHPCGFYSRKLSPAERNYDIGNRELLAVIAALTEWRYLLEGSRDPIVIITDHKNLTYIGDAKRLNARQARWSLFLSSFNFVLTYRPGSRNIKADALSRQYESYEHNIQDQHPIVPQERIIALTTISVSSPLMLRLQTAQGTAPGGRPPAKLFVPENEREEVLKLYHDNKISGHMGITKTVSSIRKLLWWPTVRRDVKDYITVCEVCTRHKSPKTAPIGLLQPLPIPERPWSHLAMDFIVELPESRGNTVILTVIDRFSKMGHYVPLRKLPSAAELVPIFVSNVVRLHGIPLGIVSDRGTQFVSRFWKGFCKSVGIDLSFSSAYHPQTNGAAERANQNIEKYLRCFISERQDNWSDLIPWAEYALNSAVSEATGRSPFFTVYGFDPPVLPATFPDTAIPALDEHLVSLKETWGRVKRALEDSSVTQKIKPTDTGGRHPCIKLGTGFGFLHATLSF</sequence>
<dbReference type="Pfam" id="PF17919">
    <property type="entry name" value="RT_RNaseH_2"/>
    <property type="match status" value="1"/>
</dbReference>
<evidence type="ECO:0000259" key="2">
    <source>
        <dbReference type="PROSITE" id="PS50994"/>
    </source>
</evidence>
<dbReference type="SUPFAM" id="SSF53098">
    <property type="entry name" value="Ribonuclease H-like"/>
    <property type="match status" value="1"/>
</dbReference>
<name>A0A8C5MVN5_9ANUR</name>
<dbReference type="InterPro" id="IPR041588">
    <property type="entry name" value="Integrase_H2C2"/>
</dbReference>
<reference evidence="3" key="1">
    <citation type="submission" date="2025-08" db="UniProtKB">
        <authorList>
            <consortium name="Ensembl"/>
        </authorList>
    </citation>
    <scope>IDENTIFICATION</scope>
</reference>
<dbReference type="Pfam" id="PF17921">
    <property type="entry name" value="Integrase_H2C2"/>
    <property type="match status" value="1"/>
</dbReference>
<protein>
    <recommendedName>
        <fullName evidence="1">Gypsy retrotransposon integrase-like protein 1</fullName>
    </recommendedName>
</protein>
<dbReference type="InterPro" id="IPR036397">
    <property type="entry name" value="RNaseH_sf"/>
</dbReference>
<dbReference type="PANTHER" id="PTHR37984">
    <property type="entry name" value="PROTEIN CBG26694"/>
    <property type="match status" value="1"/>
</dbReference>